<evidence type="ECO:0000256" key="2">
    <source>
        <dbReference type="ARBA" id="ARBA00004377"/>
    </source>
</evidence>
<proteinExistence type="inferred from homology"/>
<dbReference type="AlphaFoldDB" id="A0A841HGW8"/>
<comment type="subcellular location">
    <subcellularLocation>
        <location evidence="2">Cell inner membrane</location>
        <topology evidence="2">Single-pass membrane protein</topology>
    </subcellularLocation>
</comment>
<dbReference type="GO" id="GO:0017004">
    <property type="term" value="P:cytochrome complex assembly"/>
    <property type="evidence" value="ECO:0007669"/>
    <property type="project" value="UniProtKB-KW"/>
</dbReference>
<evidence type="ECO:0000256" key="5">
    <source>
        <dbReference type="ARBA" id="ARBA00022448"/>
    </source>
</evidence>
<comment type="caution">
    <text evidence="13">The sequence shown here is derived from an EMBL/GenBank/DDBJ whole genome shotgun (WGS) entry which is preliminary data.</text>
</comment>
<evidence type="ECO:0000256" key="4">
    <source>
        <dbReference type="ARBA" id="ARBA00016461"/>
    </source>
</evidence>
<reference evidence="13 14" key="1">
    <citation type="submission" date="2020-08" db="EMBL/GenBank/DDBJ databases">
        <title>Genomic Encyclopedia of Type Strains, Phase IV (KMG-IV): sequencing the most valuable type-strain genomes for metagenomic binning, comparative biology and taxonomic classification.</title>
        <authorList>
            <person name="Goeker M."/>
        </authorList>
    </citation>
    <scope>NUCLEOTIDE SEQUENCE [LARGE SCALE GENOMIC DNA]</scope>
    <source>
        <strain evidence="13 14">DSM 26723</strain>
    </source>
</reference>
<keyword evidence="5" id="KW-0813">Transport</keyword>
<accession>A0A841HGW8</accession>
<evidence type="ECO:0000256" key="9">
    <source>
        <dbReference type="ARBA" id="ARBA00022748"/>
    </source>
</evidence>
<feature type="transmembrane region" description="Helical" evidence="12">
    <location>
        <begin position="6"/>
        <end position="26"/>
    </location>
</feature>
<organism evidence="13 14">
    <name type="scientific">Povalibacter uvarum</name>
    <dbReference type="NCBI Taxonomy" id="732238"/>
    <lineage>
        <taxon>Bacteria</taxon>
        <taxon>Pseudomonadati</taxon>
        <taxon>Pseudomonadota</taxon>
        <taxon>Gammaproteobacteria</taxon>
        <taxon>Steroidobacterales</taxon>
        <taxon>Steroidobacteraceae</taxon>
        <taxon>Povalibacter</taxon>
    </lineage>
</organism>
<keyword evidence="9" id="KW-0201">Cytochrome c-type biogenesis</keyword>
<evidence type="ECO:0000256" key="8">
    <source>
        <dbReference type="ARBA" id="ARBA00022692"/>
    </source>
</evidence>
<evidence type="ECO:0000256" key="10">
    <source>
        <dbReference type="ARBA" id="ARBA00022989"/>
    </source>
</evidence>
<name>A0A841HGW8_9GAMM</name>
<dbReference type="NCBIfam" id="TIGR03141">
    <property type="entry name" value="cytochro_ccmD"/>
    <property type="match status" value="1"/>
</dbReference>
<dbReference type="GO" id="GO:0005886">
    <property type="term" value="C:plasma membrane"/>
    <property type="evidence" value="ECO:0007669"/>
    <property type="project" value="UniProtKB-SubCell"/>
</dbReference>
<evidence type="ECO:0000256" key="12">
    <source>
        <dbReference type="SAM" id="Phobius"/>
    </source>
</evidence>
<evidence type="ECO:0000256" key="7">
    <source>
        <dbReference type="ARBA" id="ARBA00022519"/>
    </source>
</evidence>
<dbReference type="RefSeq" id="WP_221304022.1">
    <property type="nucleotide sequence ID" value="NZ_JACHHZ010000001.1"/>
</dbReference>
<evidence type="ECO:0000256" key="11">
    <source>
        <dbReference type="ARBA" id="ARBA00023136"/>
    </source>
</evidence>
<dbReference type="Proteomes" id="UP000588068">
    <property type="component" value="Unassembled WGS sequence"/>
</dbReference>
<keyword evidence="7" id="KW-0997">Cell inner membrane</keyword>
<keyword evidence="14" id="KW-1185">Reference proteome</keyword>
<sequence length="54" mass="5973">MGGYAPYVWSCYGLTAIVLVGMEWAGRRQLQLAQEKARRRAQMGAQMAVAENPS</sequence>
<gene>
    <name evidence="13" type="ORF">HNQ60_001013</name>
</gene>
<protein>
    <recommendedName>
        <fullName evidence="4">Heme exporter protein D</fullName>
    </recommendedName>
</protein>
<comment type="function">
    <text evidence="1">Required for the export of heme to the periplasm for the biogenesis of c-type cytochromes.</text>
</comment>
<keyword evidence="10 12" id="KW-1133">Transmembrane helix</keyword>
<evidence type="ECO:0000256" key="3">
    <source>
        <dbReference type="ARBA" id="ARBA00008741"/>
    </source>
</evidence>
<evidence type="ECO:0000256" key="6">
    <source>
        <dbReference type="ARBA" id="ARBA00022475"/>
    </source>
</evidence>
<evidence type="ECO:0000256" key="1">
    <source>
        <dbReference type="ARBA" id="ARBA00002442"/>
    </source>
</evidence>
<evidence type="ECO:0000313" key="14">
    <source>
        <dbReference type="Proteomes" id="UP000588068"/>
    </source>
</evidence>
<keyword evidence="6" id="KW-1003">Cell membrane</keyword>
<dbReference type="EMBL" id="JACHHZ010000001">
    <property type="protein sequence ID" value="MBB6092167.1"/>
    <property type="molecule type" value="Genomic_DNA"/>
</dbReference>
<keyword evidence="8 12" id="KW-0812">Transmembrane</keyword>
<dbReference type="GO" id="GO:0015886">
    <property type="term" value="P:heme transport"/>
    <property type="evidence" value="ECO:0007669"/>
    <property type="project" value="InterPro"/>
</dbReference>
<dbReference type="InterPro" id="IPR007078">
    <property type="entry name" value="Haem_export_protD_CcmD"/>
</dbReference>
<keyword evidence="11 12" id="KW-0472">Membrane</keyword>
<comment type="similarity">
    <text evidence="3">Belongs to the CcmD/CycX/HelD family.</text>
</comment>
<evidence type="ECO:0000313" key="13">
    <source>
        <dbReference type="EMBL" id="MBB6092167.1"/>
    </source>
</evidence>